<keyword evidence="1" id="KW-0547">Nucleotide-binding</keyword>
<proteinExistence type="predicted"/>
<dbReference type="OrthoDB" id="9768696at2"/>
<accession>A0A1C3EQS5</accession>
<dbReference type="STRING" id="1080227.A8L45_02900"/>
<organism evidence="5 6">
    <name type="scientific">Veronia pacifica</name>
    <dbReference type="NCBI Taxonomy" id="1080227"/>
    <lineage>
        <taxon>Bacteria</taxon>
        <taxon>Pseudomonadati</taxon>
        <taxon>Pseudomonadota</taxon>
        <taxon>Gammaproteobacteria</taxon>
        <taxon>Vibrionales</taxon>
        <taxon>Vibrionaceae</taxon>
        <taxon>Veronia</taxon>
    </lineage>
</organism>
<dbReference type="Gene3D" id="2.40.100.10">
    <property type="entry name" value="Cyclophilin-like"/>
    <property type="match status" value="1"/>
</dbReference>
<name>A0A1C3EQS5_9GAMM</name>
<gene>
    <name evidence="5" type="ORF">A8L45_02900</name>
</gene>
<dbReference type="InterPro" id="IPR003778">
    <property type="entry name" value="CT_A_B"/>
</dbReference>
<sequence length="307" mass="33480">MMLEVLQPGPLSLLQDKGRFGFQDQGITTGGPMDEHAYAWGNWLLGNSEDATQVEITLGMAAFLFHQSIKFALTGADLSASLDGKPIFPWFTYQAQAGSTLKFGRPCSGMRTYLSVQGGFKVGPVLGSTSTVCREGIGGLDGQGKKLEQGDQLPLRANVNRSTNKVPRWAIPDYEKPIKLGVILGYQCELFSDSAKQAFFSTPFRISQHSDRMGFRLEGQEIAADDYDLVSEGVGFGSIQIPPDGQPIVLMKDRQTIGGYPKIGALSSLCAGQLSQRRPGTKVFFTPMSLAQAESDLRLFRQVVSRR</sequence>
<dbReference type="RefSeq" id="WP_068899054.1">
    <property type="nucleotide sequence ID" value="NZ_JBHUIF010000020.1"/>
</dbReference>
<dbReference type="EMBL" id="LYBM01000003">
    <property type="protein sequence ID" value="ODA35590.1"/>
    <property type="molecule type" value="Genomic_DNA"/>
</dbReference>
<dbReference type="Pfam" id="PF02626">
    <property type="entry name" value="CT_A_B"/>
    <property type="match status" value="1"/>
</dbReference>
<dbReference type="InterPro" id="IPR052708">
    <property type="entry name" value="PxpC"/>
</dbReference>
<feature type="domain" description="Carboxyltransferase" evidence="4">
    <location>
        <begin position="24"/>
        <end position="304"/>
    </location>
</feature>
<keyword evidence="3" id="KW-0067">ATP-binding</keyword>
<keyword evidence="6" id="KW-1185">Reference proteome</keyword>
<reference evidence="5 6" key="1">
    <citation type="submission" date="2016-05" db="EMBL/GenBank/DDBJ databases">
        <title>Genomic Taxonomy of the Vibrionaceae.</title>
        <authorList>
            <person name="Gomez-Gil B."/>
            <person name="Enciso-Ibarra J."/>
        </authorList>
    </citation>
    <scope>NUCLEOTIDE SEQUENCE [LARGE SCALE GENOMIC DNA]</scope>
    <source>
        <strain evidence="5 6">CAIM 1920</strain>
    </source>
</reference>
<dbReference type="Proteomes" id="UP000094936">
    <property type="component" value="Unassembled WGS sequence"/>
</dbReference>
<dbReference type="NCBIfam" id="TIGR00724">
    <property type="entry name" value="urea_amlyse_rel"/>
    <property type="match status" value="1"/>
</dbReference>
<evidence type="ECO:0000313" key="5">
    <source>
        <dbReference type="EMBL" id="ODA35590.1"/>
    </source>
</evidence>
<dbReference type="PANTHER" id="PTHR43309:SF4">
    <property type="entry name" value="CARBOXYLTRANSFERASE DOMAIN-CONTAINING PROTEIN"/>
    <property type="match status" value="1"/>
</dbReference>
<dbReference type="InterPro" id="IPR029000">
    <property type="entry name" value="Cyclophilin-like_dom_sf"/>
</dbReference>
<comment type="caution">
    <text evidence="5">The sequence shown here is derived from an EMBL/GenBank/DDBJ whole genome shotgun (WGS) entry which is preliminary data.</text>
</comment>
<evidence type="ECO:0000259" key="4">
    <source>
        <dbReference type="SMART" id="SM00797"/>
    </source>
</evidence>
<dbReference type="GO" id="GO:0005524">
    <property type="term" value="F:ATP binding"/>
    <property type="evidence" value="ECO:0007669"/>
    <property type="project" value="UniProtKB-KW"/>
</dbReference>
<evidence type="ECO:0000256" key="3">
    <source>
        <dbReference type="ARBA" id="ARBA00022840"/>
    </source>
</evidence>
<dbReference type="SMART" id="SM00797">
    <property type="entry name" value="AHS2"/>
    <property type="match status" value="1"/>
</dbReference>
<dbReference type="SUPFAM" id="SSF50891">
    <property type="entry name" value="Cyclophilin-like"/>
    <property type="match status" value="1"/>
</dbReference>
<evidence type="ECO:0000256" key="1">
    <source>
        <dbReference type="ARBA" id="ARBA00022741"/>
    </source>
</evidence>
<dbReference type="AlphaFoldDB" id="A0A1C3EQS5"/>
<dbReference type="GO" id="GO:0016787">
    <property type="term" value="F:hydrolase activity"/>
    <property type="evidence" value="ECO:0007669"/>
    <property type="project" value="UniProtKB-KW"/>
</dbReference>
<dbReference type="PANTHER" id="PTHR43309">
    <property type="entry name" value="5-OXOPROLINASE SUBUNIT C"/>
    <property type="match status" value="1"/>
</dbReference>
<evidence type="ECO:0000256" key="2">
    <source>
        <dbReference type="ARBA" id="ARBA00022801"/>
    </source>
</evidence>
<protein>
    <submittedName>
        <fullName evidence="5">Allophanate hydrolase</fullName>
    </submittedName>
</protein>
<evidence type="ECO:0000313" key="6">
    <source>
        <dbReference type="Proteomes" id="UP000094936"/>
    </source>
</evidence>
<keyword evidence="2 5" id="KW-0378">Hydrolase</keyword>